<reference evidence="8 9" key="1">
    <citation type="submission" date="2019-11" db="EMBL/GenBank/DDBJ databases">
        <title>Gordonia sp. nov., a novel actinobacterium isolated from mangrove soil in Hainan.</title>
        <authorList>
            <person name="Huang X."/>
            <person name="Xie Y."/>
            <person name="Chu X."/>
            <person name="Xiao K."/>
        </authorList>
    </citation>
    <scope>NUCLEOTIDE SEQUENCE [LARGE SCALE GENOMIC DNA]</scope>
    <source>
        <strain evidence="8 9">HNM0687</strain>
    </source>
</reference>
<evidence type="ECO:0000256" key="6">
    <source>
        <dbReference type="ARBA" id="ARBA00023014"/>
    </source>
</evidence>
<protein>
    <submittedName>
        <fullName evidence="8">Precorrin-3B synthase</fullName>
    </submittedName>
</protein>
<keyword evidence="5" id="KW-0408">Iron</keyword>
<dbReference type="InterPro" id="IPR036136">
    <property type="entry name" value="Nit/Sulf_reduc_fer-like_dom_sf"/>
</dbReference>
<accession>A0A6L7GR73</accession>
<comment type="caution">
    <text evidence="8">The sequence shown here is derived from an EMBL/GenBank/DDBJ whole genome shotgun (WGS) entry which is preliminary data.</text>
</comment>
<dbReference type="EMBL" id="WMBR01000003">
    <property type="protein sequence ID" value="MXP22122.1"/>
    <property type="molecule type" value="Genomic_DNA"/>
</dbReference>
<evidence type="ECO:0000256" key="2">
    <source>
        <dbReference type="ARBA" id="ARBA00022617"/>
    </source>
</evidence>
<dbReference type="AlphaFoldDB" id="A0A6L7GR73"/>
<keyword evidence="6" id="KW-0411">Iron-sulfur</keyword>
<keyword evidence="2" id="KW-0349">Heme</keyword>
<gene>
    <name evidence="8" type="ORF">GIY30_12285</name>
</gene>
<evidence type="ECO:0000256" key="5">
    <source>
        <dbReference type="ARBA" id="ARBA00023004"/>
    </source>
</evidence>
<evidence type="ECO:0000256" key="4">
    <source>
        <dbReference type="ARBA" id="ARBA00023002"/>
    </source>
</evidence>
<keyword evidence="4" id="KW-0560">Oxidoreductase</keyword>
<sequence length="397" mass="42153">MSEPDRRTTTDRCPGVLRTHAAADGAVARIRLPGGRLRPDQLQRLAQVAGDHADGFLELTARANLQIRGISDVDKVAAAVVEAGLAPSSAHDRIRNIEVSPLTGRIGGVNDVSPLADALDDRLRADAHITNLSGRFLFGIDDGRGDVLARRPDVCAVAREVEPPDAPPDDQSLDHPIVADVVVDGVRLGSARGVEAIATAMCDTALDLLEIDPTAWRVADLADEQRARLESGVRARLRPAVGAALVAEPTAPIVGWFEQDDGRVLLGAVVELARLPARLAEFLAAVDAPIVLTPDREILLCDLGEGVAETVVRVLAPMGLIFDSSSPWVRVTCCVGAPGCAKSHAPVRDDLLVRVRSGDPVEDREHWVGCSRGCGSPAGPHRFVQAGPDGEYRSARR</sequence>
<dbReference type="GO" id="GO:0016491">
    <property type="term" value="F:oxidoreductase activity"/>
    <property type="evidence" value="ECO:0007669"/>
    <property type="project" value="UniProtKB-KW"/>
</dbReference>
<keyword evidence="3" id="KW-0479">Metal-binding</keyword>
<name>A0A6L7GR73_9ACTN</name>
<dbReference type="InterPro" id="IPR051329">
    <property type="entry name" value="NIR_SIR_4Fe-4S"/>
</dbReference>
<evidence type="ECO:0000313" key="8">
    <source>
        <dbReference type="EMBL" id="MXP22122.1"/>
    </source>
</evidence>
<organism evidence="8 9">
    <name type="scientific">Gordonia mangrovi</name>
    <dbReference type="NCBI Taxonomy" id="2665643"/>
    <lineage>
        <taxon>Bacteria</taxon>
        <taxon>Bacillati</taxon>
        <taxon>Actinomycetota</taxon>
        <taxon>Actinomycetes</taxon>
        <taxon>Mycobacteriales</taxon>
        <taxon>Gordoniaceae</taxon>
        <taxon>Gordonia</taxon>
    </lineage>
</organism>
<evidence type="ECO:0000259" key="7">
    <source>
        <dbReference type="Pfam" id="PF03460"/>
    </source>
</evidence>
<feature type="domain" description="Nitrite/Sulfite reductase ferredoxin-like" evidence="7">
    <location>
        <begin position="27"/>
        <end position="79"/>
    </location>
</feature>
<keyword evidence="9" id="KW-1185">Reference proteome</keyword>
<dbReference type="Pfam" id="PF03460">
    <property type="entry name" value="NIR_SIR_ferr"/>
    <property type="match status" value="1"/>
</dbReference>
<evidence type="ECO:0000256" key="3">
    <source>
        <dbReference type="ARBA" id="ARBA00022723"/>
    </source>
</evidence>
<dbReference type="Proteomes" id="UP000475545">
    <property type="component" value="Unassembled WGS sequence"/>
</dbReference>
<dbReference type="InterPro" id="IPR045854">
    <property type="entry name" value="NO2/SO3_Rdtase_4Fe4S_sf"/>
</dbReference>
<dbReference type="PANTHER" id="PTHR32439">
    <property type="entry name" value="FERREDOXIN--NITRITE REDUCTASE, CHLOROPLASTIC"/>
    <property type="match status" value="1"/>
</dbReference>
<evidence type="ECO:0000313" key="9">
    <source>
        <dbReference type="Proteomes" id="UP000475545"/>
    </source>
</evidence>
<dbReference type="Gene3D" id="3.30.413.10">
    <property type="entry name" value="Sulfite Reductase Hemoprotein, domain 1"/>
    <property type="match status" value="1"/>
</dbReference>
<dbReference type="SUPFAM" id="SSF55124">
    <property type="entry name" value="Nitrite/Sulfite reductase N-terminal domain-like"/>
    <property type="match status" value="2"/>
</dbReference>
<dbReference type="Gene3D" id="3.90.480.10">
    <property type="entry name" value="Sulfite Reductase Hemoprotein,Domain 2"/>
    <property type="match status" value="1"/>
</dbReference>
<proteinExistence type="predicted"/>
<evidence type="ECO:0000256" key="1">
    <source>
        <dbReference type="ARBA" id="ARBA00022485"/>
    </source>
</evidence>
<dbReference type="GO" id="GO:0046872">
    <property type="term" value="F:metal ion binding"/>
    <property type="evidence" value="ECO:0007669"/>
    <property type="project" value="UniProtKB-KW"/>
</dbReference>
<dbReference type="RefSeq" id="WP_160902311.1">
    <property type="nucleotide sequence ID" value="NZ_CP102850.1"/>
</dbReference>
<keyword evidence="1" id="KW-0004">4Fe-4S</keyword>
<dbReference type="InterPro" id="IPR005117">
    <property type="entry name" value="NiRdtase/SiRdtase_haem-b_fer"/>
</dbReference>
<dbReference type="PANTHER" id="PTHR32439:SF9">
    <property type="entry name" value="BLR3264 PROTEIN"/>
    <property type="match status" value="1"/>
</dbReference>
<dbReference type="GO" id="GO:0051539">
    <property type="term" value="F:4 iron, 4 sulfur cluster binding"/>
    <property type="evidence" value="ECO:0007669"/>
    <property type="project" value="UniProtKB-KW"/>
</dbReference>